<dbReference type="InterPro" id="IPR050944">
    <property type="entry name" value="FAM83"/>
</dbReference>
<evidence type="ECO:0000256" key="1">
    <source>
        <dbReference type="ARBA" id="ARBA00004496"/>
    </source>
</evidence>
<dbReference type="CTD" id="54854"/>
<evidence type="ECO:0000256" key="3">
    <source>
        <dbReference type="ARBA" id="ARBA00022490"/>
    </source>
</evidence>
<keyword evidence="3" id="KW-0963">Cytoplasm</keyword>
<dbReference type="Proteomes" id="UP001732720">
    <property type="component" value="Chromosome 16"/>
</dbReference>
<dbReference type="KEGG" id="ccan:109682666"/>
<dbReference type="PANTHER" id="PTHR16181:SF29">
    <property type="entry name" value="PROTEIN FAM83A-RELATED"/>
    <property type="match status" value="1"/>
</dbReference>
<dbReference type="Pfam" id="PF07894">
    <property type="entry name" value="SACK1"/>
    <property type="match status" value="1"/>
</dbReference>
<evidence type="ECO:0000313" key="7">
    <source>
        <dbReference type="RefSeq" id="XP_020013627.1"/>
    </source>
</evidence>
<gene>
    <name evidence="7" type="primary">Fam83e</name>
</gene>
<dbReference type="GeneID" id="109682666"/>
<dbReference type="RefSeq" id="XP_020013627.1">
    <property type="nucleotide sequence ID" value="XM_020158038.1"/>
</dbReference>
<dbReference type="GO" id="GO:0005737">
    <property type="term" value="C:cytoplasm"/>
    <property type="evidence" value="ECO:0007669"/>
    <property type="project" value="UniProtKB-SubCell"/>
</dbReference>
<evidence type="ECO:0000256" key="4">
    <source>
        <dbReference type="SAM" id="MobiDB-lite"/>
    </source>
</evidence>
<protein>
    <submittedName>
        <fullName evidence="7">Protein FAM83E</fullName>
    </submittedName>
</protein>
<dbReference type="GO" id="GO:0019901">
    <property type="term" value="F:protein kinase binding"/>
    <property type="evidence" value="ECO:0007669"/>
    <property type="project" value="TreeGrafter"/>
</dbReference>
<dbReference type="RefSeq" id="XP_020013627.1">
    <property type="nucleotide sequence ID" value="XM_020158038.2"/>
</dbReference>
<evidence type="ECO:0000313" key="6">
    <source>
        <dbReference type="Proteomes" id="UP001732720"/>
    </source>
</evidence>
<dbReference type="FunFam" id="3.30.870.10:FF:000004">
    <property type="entry name" value="protein FAM83H isoform X2"/>
    <property type="match status" value="1"/>
</dbReference>
<keyword evidence="6" id="KW-1185">Reference proteome</keyword>
<feature type="region of interest" description="Disordered" evidence="4">
    <location>
        <begin position="468"/>
        <end position="494"/>
    </location>
</feature>
<dbReference type="PANTHER" id="PTHR16181">
    <property type="entry name" value="PROTEIN FAM83A-RELATED"/>
    <property type="match status" value="1"/>
</dbReference>
<sequence length="494" mass="53877">MAASQLAALEGVELGADVLTEASPAFLYSEGQRLALEALLSKGAEAFQACIQQEGLRPFLSGDEVKGLAAAAQDWTATEQEPDGAVEGNTTTDGDVGSLTYWPGQSEEPAPVLRLGWPEDTAWKGITRAQLYTQPPSEDQLPIKELVHREIQAAKKLVAVVMDIFTDPDLLSDLVDAATRRWVPVYVLLDCQQLPAFLALAQQLGVNPRTTENLDIRIVQGCTFQSRWRRQVSGSVREKFVLLDGDRVISGSYSFTWSDARLHRGLVTLLTGEIADAFSREFRMLYATSCPLPPAPARDPLVSVLGDLQLARSPHHVAHRCPVAPVSPLPPDSPLAHRLAACRISERDRRETQTAPGPALSDILRSIQHARTASGPPTRPSRSLWDLSRLSQLSGSSDGDNELKKPWGTKDTPARALMRQRGTGGGPWGEGDSRPVAWLQPWGSPLPLPPARRRLRYLSPVQRRFGEDTVSKLGEARGIPQPDWASHSGLGGQH</sequence>
<dbReference type="GO" id="GO:0007165">
    <property type="term" value="P:signal transduction"/>
    <property type="evidence" value="ECO:0007669"/>
    <property type="project" value="TreeGrafter"/>
</dbReference>
<evidence type="ECO:0000259" key="5">
    <source>
        <dbReference type="Pfam" id="PF07894"/>
    </source>
</evidence>
<comment type="subcellular location">
    <subcellularLocation>
        <location evidence="1">Cytoplasm</location>
    </subcellularLocation>
</comment>
<reference evidence="7" key="1">
    <citation type="submission" date="2025-08" db="UniProtKB">
        <authorList>
            <consortium name="RefSeq"/>
        </authorList>
    </citation>
    <scope>IDENTIFICATION</scope>
    <source>
        <tissue evidence="7">Leukocyte</tissue>
    </source>
</reference>
<dbReference type="SUPFAM" id="SSF56024">
    <property type="entry name" value="Phospholipase D/nuclease"/>
    <property type="match status" value="1"/>
</dbReference>
<proteinExistence type="inferred from homology"/>
<dbReference type="InterPro" id="IPR012461">
    <property type="entry name" value="SACK1"/>
</dbReference>
<dbReference type="Gene3D" id="3.30.870.10">
    <property type="entry name" value="Endonuclease Chain A"/>
    <property type="match status" value="1"/>
</dbReference>
<dbReference type="OrthoDB" id="8943940at2759"/>
<name>A0A8B7U373_CASCN</name>
<accession>A0A8B7U373</accession>
<feature type="region of interest" description="Disordered" evidence="4">
    <location>
        <begin position="394"/>
        <end position="434"/>
    </location>
</feature>
<feature type="domain" description="Scaffolding anchor of CK1" evidence="5">
    <location>
        <begin position="19"/>
        <end position="291"/>
    </location>
</feature>
<comment type="similarity">
    <text evidence="2">Belongs to the FAM83 family.</text>
</comment>
<dbReference type="AlphaFoldDB" id="A0A8B7U373"/>
<organism evidence="7">
    <name type="scientific">Castor canadensis</name>
    <name type="common">American beaver</name>
    <dbReference type="NCBI Taxonomy" id="51338"/>
    <lineage>
        <taxon>Eukaryota</taxon>
        <taxon>Metazoa</taxon>
        <taxon>Chordata</taxon>
        <taxon>Craniata</taxon>
        <taxon>Vertebrata</taxon>
        <taxon>Euteleostomi</taxon>
        <taxon>Mammalia</taxon>
        <taxon>Eutheria</taxon>
        <taxon>Euarchontoglires</taxon>
        <taxon>Glires</taxon>
        <taxon>Rodentia</taxon>
        <taxon>Castorimorpha</taxon>
        <taxon>Castoridae</taxon>
        <taxon>Castor</taxon>
    </lineage>
</organism>
<evidence type="ECO:0000256" key="2">
    <source>
        <dbReference type="ARBA" id="ARBA00006937"/>
    </source>
</evidence>